<dbReference type="Proteomes" id="UP000031668">
    <property type="component" value="Unassembled WGS sequence"/>
</dbReference>
<dbReference type="GO" id="GO:0005634">
    <property type="term" value="C:nucleus"/>
    <property type="evidence" value="ECO:0007669"/>
    <property type="project" value="TreeGrafter"/>
</dbReference>
<evidence type="ECO:0000259" key="1">
    <source>
        <dbReference type="Pfam" id="PF03184"/>
    </source>
</evidence>
<dbReference type="AlphaFoldDB" id="A0A0C2MXN2"/>
<gene>
    <name evidence="2" type="ORF">RF11_02994</name>
</gene>
<name>A0A0C2MXN2_THEKT</name>
<evidence type="ECO:0000313" key="3">
    <source>
        <dbReference type="Proteomes" id="UP000031668"/>
    </source>
</evidence>
<protein>
    <recommendedName>
        <fullName evidence="1">DDE-1 domain-containing protein</fullName>
    </recommendedName>
</protein>
<dbReference type="GO" id="GO:0003677">
    <property type="term" value="F:DNA binding"/>
    <property type="evidence" value="ECO:0007669"/>
    <property type="project" value="TreeGrafter"/>
</dbReference>
<organism evidence="2 3">
    <name type="scientific">Thelohanellus kitauei</name>
    <name type="common">Myxosporean</name>
    <dbReference type="NCBI Taxonomy" id="669202"/>
    <lineage>
        <taxon>Eukaryota</taxon>
        <taxon>Metazoa</taxon>
        <taxon>Cnidaria</taxon>
        <taxon>Myxozoa</taxon>
        <taxon>Myxosporea</taxon>
        <taxon>Bivalvulida</taxon>
        <taxon>Platysporina</taxon>
        <taxon>Myxobolidae</taxon>
        <taxon>Thelohanellus</taxon>
    </lineage>
</organism>
<dbReference type="Pfam" id="PF03184">
    <property type="entry name" value="DDE_1"/>
    <property type="match status" value="1"/>
</dbReference>
<dbReference type="EMBL" id="JWZT01001394">
    <property type="protein sequence ID" value="KII72091.1"/>
    <property type="molecule type" value="Genomic_DNA"/>
</dbReference>
<keyword evidence="3" id="KW-1185">Reference proteome</keyword>
<dbReference type="OrthoDB" id="5977792at2759"/>
<dbReference type="PANTHER" id="PTHR19303:SF73">
    <property type="entry name" value="PROTEIN PDC2"/>
    <property type="match status" value="1"/>
</dbReference>
<comment type="caution">
    <text evidence="2">The sequence shown here is derived from an EMBL/GenBank/DDBJ whole genome shotgun (WGS) entry which is preliminary data.</text>
</comment>
<evidence type="ECO:0000313" key="2">
    <source>
        <dbReference type="EMBL" id="KII72091.1"/>
    </source>
</evidence>
<feature type="domain" description="DDE-1" evidence="1">
    <location>
        <begin position="200"/>
        <end position="242"/>
    </location>
</feature>
<sequence>MPRNDLTLSIKIAMLDKMKSQCLNTSYRRLAEITGVQNLHYRMFYDKKVNCAMNWFYKNDKQKLPKEHATSKAQDKWFSIVSGKSVNINGPRLRAKSEELAKKPVRNDFKETDNFCANDIYSADDSGLYYRDTPDGSLCYKHVALPGHKKGMDRISVFWCTNMSGTGKRKLLIIEKSASTRFFKEPRMEGLPVEYHANKNAKILLVVDNSAAHTHLDNLQNIGLEFLPRNTTSLVQTMDMGMYFLSILSKFDGIKCNNVTIASPKCVQIVIDYVFVTLSC</sequence>
<dbReference type="InterPro" id="IPR050863">
    <property type="entry name" value="CenT-Element_Derived"/>
</dbReference>
<reference evidence="2 3" key="1">
    <citation type="journal article" date="2014" name="Genome Biol. Evol.">
        <title>The genome of the myxosporean Thelohanellus kitauei shows adaptations to nutrient acquisition within its fish host.</title>
        <authorList>
            <person name="Yang Y."/>
            <person name="Xiong J."/>
            <person name="Zhou Z."/>
            <person name="Huo F."/>
            <person name="Miao W."/>
            <person name="Ran C."/>
            <person name="Liu Y."/>
            <person name="Zhang J."/>
            <person name="Feng J."/>
            <person name="Wang M."/>
            <person name="Wang M."/>
            <person name="Wang L."/>
            <person name="Yao B."/>
        </authorList>
    </citation>
    <scope>NUCLEOTIDE SEQUENCE [LARGE SCALE GENOMIC DNA]</scope>
    <source>
        <strain evidence="2">Wuqing</strain>
    </source>
</reference>
<dbReference type="PANTHER" id="PTHR19303">
    <property type="entry name" value="TRANSPOSON"/>
    <property type="match status" value="1"/>
</dbReference>
<proteinExistence type="predicted"/>
<dbReference type="InterPro" id="IPR004875">
    <property type="entry name" value="DDE_SF_endonuclease_dom"/>
</dbReference>
<accession>A0A0C2MXN2</accession>